<dbReference type="RefSeq" id="WP_263843917.1">
    <property type="nucleotide sequence ID" value="NZ_JALIEB010000004.1"/>
</dbReference>
<name>A0ABT3BDG1_9RHOB</name>
<proteinExistence type="predicted"/>
<evidence type="ECO:0008006" key="3">
    <source>
        <dbReference type="Google" id="ProtNLM"/>
    </source>
</evidence>
<evidence type="ECO:0000313" key="2">
    <source>
        <dbReference type="Proteomes" id="UP001208690"/>
    </source>
</evidence>
<sequence>MARLIKGVPLGRFFFVLVMIVEVSFEPDLAIAFSRCMRSQDKIAEEALAITPRGGGDRCRSFMAQPRSARHLTSRGTKLAFAAATLIKTLSVFARS</sequence>
<dbReference type="Proteomes" id="UP001208690">
    <property type="component" value="Unassembled WGS sequence"/>
</dbReference>
<dbReference type="EMBL" id="JALIEB010000004">
    <property type="protein sequence ID" value="MCV3271606.1"/>
    <property type="molecule type" value="Genomic_DNA"/>
</dbReference>
<comment type="caution">
    <text evidence="1">The sequence shown here is derived from an EMBL/GenBank/DDBJ whole genome shotgun (WGS) entry which is preliminary data.</text>
</comment>
<organism evidence="1 2">
    <name type="scientific">Roseobacter sinensis</name>
    <dbReference type="NCBI Taxonomy" id="2931391"/>
    <lineage>
        <taxon>Bacteria</taxon>
        <taxon>Pseudomonadati</taxon>
        <taxon>Pseudomonadota</taxon>
        <taxon>Alphaproteobacteria</taxon>
        <taxon>Rhodobacterales</taxon>
        <taxon>Roseobacteraceae</taxon>
        <taxon>Roseobacter</taxon>
    </lineage>
</organism>
<protein>
    <recommendedName>
        <fullName evidence="3">Secreted protein</fullName>
    </recommendedName>
</protein>
<gene>
    <name evidence="1" type="ORF">MUB52_09215</name>
</gene>
<evidence type="ECO:0000313" key="1">
    <source>
        <dbReference type="EMBL" id="MCV3271606.1"/>
    </source>
</evidence>
<keyword evidence="2" id="KW-1185">Reference proteome</keyword>
<accession>A0ABT3BDG1</accession>
<reference evidence="1 2" key="1">
    <citation type="submission" date="2022-04" db="EMBL/GenBank/DDBJ databases">
        <title>Roseobacter sp. WL0113 is a bacterium isolated from neritic sediment.</title>
        <authorList>
            <person name="Wang L."/>
            <person name="He W."/>
            <person name="Zhang D.-F."/>
        </authorList>
    </citation>
    <scope>NUCLEOTIDE SEQUENCE [LARGE SCALE GENOMIC DNA]</scope>
    <source>
        <strain evidence="1 2">WL0113</strain>
    </source>
</reference>